<dbReference type="RefSeq" id="WP_090315768.1">
    <property type="nucleotide sequence ID" value="NZ_FNOE01000003.1"/>
</dbReference>
<proteinExistence type="predicted"/>
<dbReference type="CDD" id="cd06223">
    <property type="entry name" value="PRTases_typeI"/>
    <property type="match status" value="1"/>
</dbReference>
<dbReference type="Pfam" id="PF00156">
    <property type="entry name" value="Pribosyltran"/>
    <property type="match status" value="1"/>
</dbReference>
<sequence>MQTYQQLEQILNTAELIHSEQTVTQTVQRMAADITRVLSHQQPLVLCMLGGAVIFTGQLLPQLRFPLDFDYAHLTRYDKKMQGGEIYWRVEPRESVKDRVILVLDDILDEGITLAAIRAKVLENGAKAFYSAVFAEKETGRPKPLKADFVGLTVPDRYVFGFGMDIRGAWRNLPAIYAVKN</sequence>
<dbReference type="GO" id="GO:0046100">
    <property type="term" value="P:hypoxanthine metabolic process"/>
    <property type="evidence" value="ECO:0007669"/>
    <property type="project" value="TreeGrafter"/>
</dbReference>
<dbReference type="InterPro" id="IPR050408">
    <property type="entry name" value="HGPRT"/>
</dbReference>
<comment type="catalytic activity">
    <reaction evidence="2">
        <text>IMP + diphosphate = hypoxanthine + 5-phospho-alpha-D-ribose 1-diphosphate</text>
        <dbReference type="Rhea" id="RHEA:17973"/>
        <dbReference type="ChEBI" id="CHEBI:17368"/>
        <dbReference type="ChEBI" id="CHEBI:33019"/>
        <dbReference type="ChEBI" id="CHEBI:58017"/>
        <dbReference type="ChEBI" id="CHEBI:58053"/>
        <dbReference type="EC" id="2.4.2.8"/>
    </reaction>
    <physiologicalReaction direction="right-to-left" evidence="2">
        <dbReference type="Rhea" id="RHEA:17975"/>
    </physiologicalReaction>
</comment>
<dbReference type="GO" id="GO:0032264">
    <property type="term" value="P:IMP salvage"/>
    <property type="evidence" value="ECO:0007669"/>
    <property type="project" value="TreeGrafter"/>
</dbReference>
<dbReference type="Gene3D" id="3.40.50.2020">
    <property type="match status" value="1"/>
</dbReference>
<evidence type="ECO:0000313" key="5">
    <source>
        <dbReference type="EMBL" id="TXI27290.1"/>
    </source>
</evidence>
<keyword evidence="4" id="KW-0328">Glycosyltransferase</keyword>
<dbReference type="GO" id="GO:0005829">
    <property type="term" value="C:cytosol"/>
    <property type="evidence" value="ECO:0007669"/>
    <property type="project" value="TreeGrafter"/>
</dbReference>
<feature type="domain" description="Phosphoribosyltransferase" evidence="3">
    <location>
        <begin position="17"/>
        <end position="165"/>
    </location>
</feature>
<dbReference type="PANTHER" id="PTHR43340:SF1">
    <property type="entry name" value="HYPOXANTHINE PHOSPHORIBOSYLTRANSFERASE"/>
    <property type="match status" value="1"/>
</dbReference>
<dbReference type="GO" id="GO:0000287">
    <property type="term" value="F:magnesium ion binding"/>
    <property type="evidence" value="ECO:0007669"/>
    <property type="project" value="TreeGrafter"/>
</dbReference>
<evidence type="ECO:0000313" key="6">
    <source>
        <dbReference type="Proteomes" id="UP000198814"/>
    </source>
</evidence>
<dbReference type="EC" id="2.4.2.8" evidence="5"/>
<dbReference type="GO" id="GO:0006178">
    <property type="term" value="P:guanine salvage"/>
    <property type="evidence" value="ECO:0007669"/>
    <property type="project" value="TreeGrafter"/>
</dbReference>
<dbReference type="SUPFAM" id="SSF53271">
    <property type="entry name" value="PRTase-like"/>
    <property type="match status" value="1"/>
</dbReference>
<evidence type="ECO:0000259" key="3">
    <source>
        <dbReference type="Pfam" id="PF00156"/>
    </source>
</evidence>
<dbReference type="PANTHER" id="PTHR43340">
    <property type="entry name" value="HYPOXANTHINE-GUANINE PHOSPHORIBOSYLTRANSFERASE"/>
    <property type="match status" value="1"/>
</dbReference>
<name>A0A1H8K7N2_9PROT</name>
<comment type="catalytic activity">
    <reaction evidence="1">
        <text>GMP + diphosphate = guanine + 5-phospho-alpha-D-ribose 1-diphosphate</text>
        <dbReference type="Rhea" id="RHEA:25424"/>
        <dbReference type="ChEBI" id="CHEBI:16235"/>
        <dbReference type="ChEBI" id="CHEBI:33019"/>
        <dbReference type="ChEBI" id="CHEBI:58017"/>
        <dbReference type="ChEBI" id="CHEBI:58115"/>
        <dbReference type="EC" id="2.4.2.8"/>
    </reaction>
    <physiologicalReaction direction="right-to-left" evidence="1">
        <dbReference type="Rhea" id="RHEA:25426"/>
    </physiologicalReaction>
</comment>
<evidence type="ECO:0000256" key="1">
    <source>
        <dbReference type="ARBA" id="ARBA00048811"/>
    </source>
</evidence>
<reference evidence="6" key="1">
    <citation type="submission" date="2016-10" db="EMBL/GenBank/DDBJ databases">
        <authorList>
            <person name="Varghese N."/>
            <person name="Submissions S."/>
        </authorList>
    </citation>
    <scope>NUCLEOTIDE SEQUENCE [LARGE SCALE GENOMIC DNA]</scope>
    <source>
        <strain evidence="6">Nm76</strain>
    </source>
</reference>
<evidence type="ECO:0000313" key="4">
    <source>
        <dbReference type="EMBL" id="SEN88701.1"/>
    </source>
</evidence>
<reference evidence="5 7" key="3">
    <citation type="submission" date="2018-09" db="EMBL/GenBank/DDBJ databases">
        <title>Metagenome Assembled Genomes from an Advanced Water Purification Facility.</title>
        <authorList>
            <person name="Stamps B.W."/>
            <person name="Spear J.R."/>
        </authorList>
    </citation>
    <scope>NUCLEOTIDE SEQUENCE [LARGE SCALE GENOMIC DNA]</scope>
    <source>
        <strain evidence="5">Bin_54_1</strain>
    </source>
</reference>
<keyword evidence="6" id="KW-1185">Reference proteome</keyword>
<dbReference type="Proteomes" id="UP000321055">
    <property type="component" value="Unassembled WGS sequence"/>
</dbReference>
<dbReference type="GO" id="GO:0032263">
    <property type="term" value="P:GMP salvage"/>
    <property type="evidence" value="ECO:0007669"/>
    <property type="project" value="TreeGrafter"/>
</dbReference>
<organism evidence="4 6">
    <name type="scientific">Nitrosomonas oligotropha</name>
    <dbReference type="NCBI Taxonomy" id="42354"/>
    <lineage>
        <taxon>Bacteria</taxon>
        <taxon>Pseudomonadati</taxon>
        <taxon>Pseudomonadota</taxon>
        <taxon>Betaproteobacteria</taxon>
        <taxon>Nitrosomonadales</taxon>
        <taxon>Nitrosomonadaceae</taxon>
        <taxon>Nitrosomonas</taxon>
    </lineage>
</organism>
<dbReference type="STRING" id="42354.SAMN05216333_10225"/>
<dbReference type="EMBL" id="SSFX01000080">
    <property type="protein sequence ID" value="TXI27290.1"/>
    <property type="molecule type" value="Genomic_DNA"/>
</dbReference>
<evidence type="ECO:0000313" key="7">
    <source>
        <dbReference type="Proteomes" id="UP000321055"/>
    </source>
</evidence>
<dbReference type="NCBIfam" id="NF006605">
    <property type="entry name" value="PRK09162.1"/>
    <property type="match status" value="1"/>
</dbReference>
<reference evidence="4" key="2">
    <citation type="submission" date="2016-10" db="EMBL/GenBank/DDBJ databases">
        <authorList>
            <person name="de Groot N.N."/>
        </authorList>
    </citation>
    <scope>NUCLEOTIDE SEQUENCE [LARGE SCALE GENOMIC DNA]</scope>
    <source>
        <strain evidence="4">Nm76</strain>
    </source>
</reference>
<gene>
    <name evidence="5" type="ORF">E6Q60_10190</name>
    <name evidence="4" type="ORF">SAMN05216333_10225</name>
</gene>
<dbReference type="Proteomes" id="UP000198814">
    <property type="component" value="Unassembled WGS sequence"/>
</dbReference>
<dbReference type="EMBL" id="FODO01000002">
    <property type="protein sequence ID" value="SEN88701.1"/>
    <property type="molecule type" value="Genomic_DNA"/>
</dbReference>
<dbReference type="GO" id="GO:0004422">
    <property type="term" value="F:hypoxanthine phosphoribosyltransferase activity"/>
    <property type="evidence" value="ECO:0007669"/>
    <property type="project" value="TreeGrafter"/>
</dbReference>
<dbReference type="InterPro" id="IPR000836">
    <property type="entry name" value="PRTase_dom"/>
</dbReference>
<protein>
    <submittedName>
        <fullName evidence="4">Hypoxanthine phosphoribosyltransferase</fullName>
    </submittedName>
    <submittedName>
        <fullName evidence="5">Hypoxanthine-guanine phosphoribosyltransferase</fullName>
        <ecNumber evidence="5">2.4.2.8</ecNumber>
    </submittedName>
</protein>
<accession>A0A1H8K7N2</accession>
<evidence type="ECO:0000256" key="2">
    <source>
        <dbReference type="ARBA" id="ARBA00049402"/>
    </source>
</evidence>
<dbReference type="OrthoDB" id="9802824at2"/>
<dbReference type="InterPro" id="IPR029057">
    <property type="entry name" value="PRTase-like"/>
</dbReference>
<dbReference type="AlphaFoldDB" id="A0A1H8K7N2"/>
<keyword evidence="4" id="KW-0808">Transferase</keyword>